<dbReference type="InterPro" id="IPR052519">
    <property type="entry name" value="Euk-type_GlcNAc_Kinase"/>
</dbReference>
<dbReference type="RefSeq" id="WP_346195786.1">
    <property type="nucleotide sequence ID" value="NZ_JBDJHV010000029.1"/>
</dbReference>
<evidence type="ECO:0000259" key="1">
    <source>
        <dbReference type="Pfam" id="PF01869"/>
    </source>
</evidence>
<dbReference type="SUPFAM" id="SSF53067">
    <property type="entry name" value="Actin-like ATPase domain"/>
    <property type="match status" value="2"/>
</dbReference>
<proteinExistence type="predicted"/>
<dbReference type="EMBL" id="JBDQQU010000385">
    <property type="protein sequence ID" value="MEO3957507.1"/>
    <property type="molecule type" value="Genomic_DNA"/>
</dbReference>
<feature type="domain" description="ATPase BadF/BadG/BcrA/BcrD type" evidence="1">
    <location>
        <begin position="23"/>
        <end position="299"/>
    </location>
</feature>
<organism evidence="2 3">
    <name type="scientific">Chromobacterium piscinae</name>
    <dbReference type="NCBI Taxonomy" id="686831"/>
    <lineage>
        <taxon>Bacteria</taxon>
        <taxon>Pseudomonadati</taxon>
        <taxon>Pseudomonadota</taxon>
        <taxon>Betaproteobacteria</taxon>
        <taxon>Neisseriales</taxon>
        <taxon>Chromobacteriaceae</taxon>
        <taxon>Chromobacterium</taxon>
    </lineage>
</organism>
<sequence length="307" mass="32095">MSSFERGGPQARQAMNPSIRYLIGVDGGGTGTRIRLNAADGSPLAQSEGGASALSLGIGKAWQAVRSTLNDAFEQAGLPVPPVHECALGLGLSGVHNKQWASEFKALAPDFAELRLATDGYTTLLGAHGGQPGIIVALGTGSIGEALYPDGSHREVGGWGYPSGDEASGAWLGQRAAQLTQMALDGRRSHSPLTRAVLEFVGGDWQAMMNWNGRATPSQFARLAPLALGAARVDPEADALLRQAGEDAWAIARALDPKDELPVALCGGLGQALRDWLPPGFRQRLVAPRGDSAQGALLLLQRSNPQQ</sequence>
<dbReference type="Pfam" id="PF01869">
    <property type="entry name" value="BcrAD_BadFG"/>
    <property type="match status" value="1"/>
</dbReference>
<dbReference type="Gene3D" id="3.30.420.40">
    <property type="match status" value="2"/>
</dbReference>
<evidence type="ECO:0000313" key="2">
    <source>
        <dbReference type="EMBL" id="MEO3957507.1"/>
    </source>
</evidence>
<name>A0ABV0HCH4_9NEIS</name>
<accession>A0ABV0HCH4</accession>
<dbReference type="InterPro" id="IPR002731">
    <property type="entry name" value="ATPase_BadF"/>
</dbReference>
<evidence type="ECO:0000313" key="3">
    <source>
        <dbReference type="Proteomes" id="UP001438292"/>
    </source>
</evidence>
<dbReference type="Proteomes" id="UP001438292">
    <property type="component" value="Unassembled WGS sequence"/>
</dbReference>
<comment type="caution">
    <text evidence="2">The sequence shown here is derived from an EMBL/GenBank/DDBJ whole genome shotgun (WGS) entry which is preliminary data.</text>
</comment>
<keyword evidence="3" id="KW-1185">Reference proteome</keyword>
<reference evidence="2 3" key="1">
    <citation type="submission" date="2024-05" db="EMBL/GenBank/DDBJ databases">
        <authorList>
            <person name="De Oliveira J.P."/>
            <person name="Noriler S.A."/>
            <person name="De Oliveira A.G."/>
            <person name="Sipoli D.S."/>
        </authorList>
    </citation>
    <scope>NUCLEOTIDE SEQUENCE [LARGE SCALE GENOMIC DNA]</scope>
    <source>
        <strain evidence="2 3">LABIM186</strain>
    </source>
</reference>
<protein>
    <submittedName>
        <fullName evidence="2">BadF/BadG/BcrA/BcrD ATPase family protein</fullName>
    </submittedName>
</protein>
<dbReference type="PANTHER" id="PTHR43190">
    <property type="entry name" value="N-ACETYL-D-GLUCOSAMINE KINASE"/>
    <property type="match status" value="1"/>
</dbReference>
<dbReference type="InterPro" id="IPR043129">
    <property type="entry name" value="ATPase_NBD"/>
</dbReference>
<gene>
    <name evidence="2" type="ORF">ABH309_23970</name>
</gene>
<dbReference type="PANTHER" id="PTHR43190:SF3">
    <property type="entry name" value="N-ACETYL-D-GLUCOSAMINE KINASE"/>
    <property type="match status" value="1"/>
</dbReference>
<dbReference type="CDD" id="cd24082">
    <property type="entry name" value="ASKHA_NBD_GspK-like"/>
    <property type="match status" value="1"/>
</dbReference>